<keyword evidence="1" id="KW-1133">Transmembrane helix</keyword>
<gene>
    <name evidence="2" type="ORF">PVAP13_5NG411540</name>
</gene>
<sequence>MPGTRGESPTDFNECVSKNELQKLVDDQRTYIDGKFDELMRTINGLVTRLNMLNNVPLHGDTDANLMRMTTTRMRMPTLMLMLVLRTVFSAIVKVWEVIKIVVTMILLLKPNLP</sequence>
<comment type="caution">
    <text evidence="2">The sequence shown here is derived from an EMBL/GenBank/DDBJ whole genome shotgun (WGS) entry which is preliminary data.</text>
</comment>
<dbReference type="Proteomes" id="UP000823388">
    <property type="component" value="Chromosome 5N"/>
</dbReference>
<evidence type="ECO:0000256" key="1">
    <source>
        <dbReference type="SAM" id="Phobius"/>
    </source>
</evidence>
<evidence type="ECO:0000313" key="3">
    <source>
        <dbReference type="Proteomes" id="UP000823388"/>
    </source>
</evidence>
<accession>A0A8T0RYC3</accession>
<organism evidence="2 3">
    <name type="scientific">Panicum virgatum</name>
    <name type="common">Blackwell switchgrass</name>
    <dbReference type="NCBI Taxonomy" id="38727"/>
    <lineage>
        <taxon>Eukaryota</taxon>
        <taxon>Viridiplantae</taxon>
        <taxon>Streptophyta</taxon>
        <taxon>Embryophyta</taxon>
        <taxon>Tracheophyta</taxon>
        <taxon>Spermatophyta</taxon>
        <taxon>Magnoliopsida</taxon>
        <taxon>Liliopsida</taxon>
        <taxon>Poales</taxon>
        <taxon>Poaceae</taxon>
        <taxon>PACMAD clade</taxon>
        <taxon>Panicoideae</taxon>
        <taxon>Panicodae</taxon>
        <taxon>Paniceae</taxon>
        <taxon>Panicinae</taxon>
        <taxon>Panicum</taxon>
        <taxon>Panicum sect. Hiantes</taxon>
    </lineage>
</organism>
<reference evidence="2" key="1">
    <citation type="submission" date="2020-05" db="EMBL/GenBank/DDBJ databases">
        <title>WGS assembly of Panicum virgatum.</title>
        <authorList>
            <person name="Lovell J.T."/>
            <person name="Jenkins J."/>
            <person name="Shu S."/>
            <person name="Juenger T.E."/>
            <person name="Schmutz J."/>
        </authorList>
    </citation>
    <scope>NUCLEOTIDE SEQUENCE</scope>
    <source>
        <strain evidence="2">AP13</strain>
    </source>
</reference>
<feature type="transmembrane region" description="Helical" evidence="1">
    <location>
        <begin position="83"/>
        <end position="109"/>
    </location>
</feature>
<evidence type="ECO:0000313" key="2">
    <source>
        <dbReference type="EMBL" id="KAG2590580.1"/>
    </source>
</evidence>
<protein>
    <submittedName>
        <fullName evidence="2">Uncharacterized protein</fullName>
    </submittedName>
</protein>
<dbReference type="EMBL" id="CM029046">
    <property type="protein sequence ID" value="KAG2590580.1"/>
    <property type="molecule type" value="Genomic_DNA"/>
</dbReference>
<keyword evidence="3" id="KW-1185">Reference proteome</keyword>
<proteinExistence type="predicted"/>
<dbReference type="AlphaFoldDB" id="A0A8T0RYC3"/>
<name>A0A8T0RYC3_PANVG</name>
<keyword evidence="1" id="KW-0812">Transmembrane</keyword>
<keyword evidence="1" id="KW-0472">Membrane</keyword>